<dbReference type="OrthoDB" id="182374at2157"/>
<gene>
    <name evidence="4" type="primary">cheC1</name>
    <name evidence="4" type="ordered locus">Nmag_2876</name>
    <name evidence="5" type="ORF">C500_06020</name>
</gene>
<keyword evidence="2" id="KW-0378">Hydrolase</keyword>
<dbReference type="HOGENOM" id="CLU_654911_0_0_2"/>
<dbReference type="eggNOG" id="arCOG02381">
    <property type="taxonomic scope" value="Archaea"/>
</dbReference>
<sequence length="406" mass="44411">MEIDIRELETYQELAHDGAQSAAESLSQLTGISTSVQVTNVSLMSSSDLQYEFIGNEFAGVNIDLTGEISGEVVLAFDEQGRKAITDKLVPADDPAKKKSSIEEVGNIMSSGFVDGWANYLNAKIKSSPPTYIQGTGTDVLPKSATTEDNYLFVFRSRVEAAEEGVNEPIDFRILLVPDSSSLERAFEPRTEDIVSVEKLKVFNDMTKEGAEKAATNITSMTGIDTTVEISRLTLVPIEDIPTEVGNKRYVGTVMPFDGKFSGNLVILFDQPSGRAVVDSLVPMETDEQWGSVEQGALKELGNIMTSGFVDGWANVLNAEIKHEPPQFVADTGSSIMTPITAKMAETDDHAFMLDSNIQTNSDQVFTCQMLALPRRSELKQALGDLLIENSENTRVDPAELFDRQR</sequence>
<reference evidence="4" key="4">
    <citation type="submission" date="2016-09" db="EMBL/GenBank/DDBJ databases">
        <authorList>
            <person name="Pfeiffer F."/>
        </authorList>
    </citation>
    <scope>NUCLEOTIDE SEQUENCE</scope>
    <source>
        <strain evidence="4">ATCC 43099</strain>
    </source>
</reference>
<dbReference type="STRING" id="547559.Nmag_2876"/>
<dbReference type="RefSeq" id="WP_004267176.1">
    <property type="nucleotide sequence ID" value="NC_013922.1"/>
</dbReference>
<reference evidence="5 7" key="3">
    <citation type="journal article" date="2014" name="PLoS Genet.">
        <title>Phylogenetically driven sequencing of extremely halophilic archaea reveals strategies for static and dynamic osmo-response.</title>
        <authorList>
            <person name="Becker E.A."/>
            <person name="Seitzer P.M."/>
            <person name="Tritt A."/>
            <person name="Larsen D."/>
            <person name="Krusor M."/>
            <person name="Yao A.I."/>
            <person name="Wu D."/>
            <person name="Madern D."/>
            <person name="Eisen J.A."/>
            <person name="Darling A.E."/>
            <person name="Facciotti M.T."/>
        </authorList>
    </citation>
    <scope>NUCLEOTIDE SEQUENCE [LARGE SCALE GENOMIC DNA]</scope>
    <source>
        <strain evidence="7">ATCC 43099 / DSM 3394 / CCM 3739 / CIP 104546 / IAM 13178 / JCM 8861 / NBRC 102185 / NCIMB 2190 / MS3</strain>
        <strain evidence="5">MS-3</strain>
    </source>
</reference>
<dbReference type="Gene3D" id="3.40.1550.10">
    <property type="entry name" value="CheC-like"/>
    <property type="match status" value="2"/>
</dbReference>
<dbReference type="GeneID" id="8825735"/>
<dbReference type="GO" id="GO:0016787">
    <property type="term" value="F:hydrolase activity"/>
    <property type="evidence" value="ECO:0007669"/>
    <property type="project" value="UniProtKB-KW"/>
</dbReference>
<dbReference type="Proteomes" id="UP000011543">
    <property type="component" value="Unassembled WGS sequence"/>
</dbReference>
<evidence type="ECO:0000313" key="7">
    <source>
        <dbReference type="Proteomes" id="UP000011543"/>
    </source>
</evidence>
<dbReference type="EMBL" id="AOHS01000024">
    <property type="protein sequence ID" value="ELY31684.1"/>
    <property type="molecule type" value="Genomic_DNA"/>
</dbReference>
<dbReference type="InterPro" id="IPR028976">
    <property type="entry name" value="CheC-like_sf"/>
</dbReference>
<dbReference type="EMBL" id="CP001932">
    <property type="protein sequence ID" value="ADD06429.1"/>
    <property type="molecule type" value="Genomic_DNA"/>
</dbReference>
<dbReference type="Proteomes" id="UP000001879">
    <property type="component" value="Chromosome"/>
</dbReference>
<evidence type="ECO:0000256" key="1">
    <source>
        <dbReference type="ARBA" id="ARBA00022500"/>
    </source>
</evidence>
<feature type="domain" description="CheC-like protein" evidence="3">
    <location>
        <begin position="102"/>
        <end position="131"/>
    </location>
</feature>
<protein>
    <submittedName>
        <fullName evidence="5">CheC, inhibitor of MCP methylation</fullName>
    </submittedName>
    <submittedName>
        <fullName evidence="4">Taxis cluster protein CheC</fullName>
    </submittedName>
</protein>
<dbReference type="PANTHER" id="PTHR43693:SF1">
    <property type="entry name" value="PROTEIN PHOSPHATASE CHEZ"/>
    <property type="match status" value="1"/>
</dbReference>
<dbReference type="PANTHER" id="PTHR43693">
    <property type="entry name" value="PROTEIN PHOSPHATASE CHEZ"/>
    <property type="match status" value="1"/>
</dbReference>
<evidence type="ECO:0000313" key="4">
    <source>
        <dbReference type="EMBL" id="ADD06429.1"/>
    </source>
</evidence>
<dbReference type="GO" id="GO:0006935">
    <property type="term" value="P:chemotaxis"/>
    <property type="evidence" value="ECO:0007669"/>
    <property type="project" value="UniProtKB-KW"/>
</dbReference>
<reference evidence="6" key="1">
    <citation type="submission" date="2010-02" db="EMBL/GenBank/DDBJ databases">
        <title>Complete sequence of chromosome of Natrialba magadii ATCC 43099.</title>
        <authorList>
            <consortium name="US DOE Joint Genome Institute"/>
            <person name="Lucas S."/>
            <person name="Copeland A."/>
            <person name="Lapidus A."/>
            <person name="Cheng J.-F."/>
            <person name="Bruce D."/>
            <person name="Goodwin L."/>
            <person name="Pitluck S."/>
            <person name="Davenport K."/>
            <person name="Saunders E."/>
            <person name="Detter J.C."/>
            <person name="Han C."/>
            <person name="Tapia R."/>
            <person name="Land M."/>
            <person name="Hauser L."/>
            <person name="Kyrpides N."/>
            <person name="Mikhailova N."/>
            <person name="De Castro R.E."/>
            <person name="Maupin-Furlow J.A."/>
            <person name="Woyke T."/>
        </authorList>
    </citation>
    <scope>NUCLEOTIDE SEQUENCE [LARGE SCALE GENOMIC DNA]</scope>
    <source>
        <strain evidence="6">ATCC 43099 / DSM 3394 / CCM 3739 / CIP 104546 / IAM 13178 / JCM 8861 / NBRC 102185 / NCIMB 2190 / MS3</strain>
    </source>
</reference>
<organism evidence="4 6">
    <name type="scientific">Natrialba magadii (strain ATCC 43099 / DSM 3394 / CCM 3739 / CIP 104546 / IAM 13178 / JCM 8861 / NBRC 102185 / NCIMB 2190 / MS3)</name>
    <name type="common">Natronobacterium magadii</name>
    <dbReference type="NCBI Taxonomy" id="547559"/>
    <lineage>
        <taxon>Archaea</taxon>
        <taxon>Methanobacteriati</taxon>
        <taxon>Methanobacteriota</taxon>
        <taxon>Stenosarchaea group</taxon>
        <taxon>Halobacteria</taxon>
        <taxon>Halobacteriales</taxon>
        <taxon>Natrialbaceae</taxon>
        <taxon>Natrialba</taxon>
    </lineage>
</organism>
<dbReference type="PaxDb" id="547559-Nmag_2876"/>
<dbReference type="KEGG" id="nmg:Nmag_2876"/>
<evidence type="ECO:0000313" key="6">
    <source>
        <dbReference type="Proteomes" id="UP000001879"/>
    </source>
</evidence>
<dbReference type="Pfam" id="PF04509">
    <property type="entry name" value="CheC"/>
    <property type="match status" value="2"/>
</dbReference>
<dbReference type="CDD" id="cd17911">
    <property type="entry name" value="CheC_ClassIII"/>
    <property type="match status" value="2"/>
</dbReference>
<proteinExistence type="predicted"/>
<keyword evidence="6" id="KW-1185">Reference proteome</keyword>
<evidence type="ECO:0000259" key="3">
    <source>
        <dbReference type="Pfam" id="PF04509"/>
    </source>
</evidence>
<evidence type="ECO:0000313" key="5">
    <source>
        <dbReference type="EMBL" id="ELY31684.1"/>
    </source>
</evidence>
<dbReference type="AlphaFoldDB" id="D3T0F0"/>
<keyword evidence="1" id="KW-0145">Chemotaxis</keyword>
<feature type="domain" description="CheC-like protein" evidence="3">
    <location>
        <begin position="297"/>
        <end position="329"/>
    </location>
</feature>
<dbReference type="SUPFAM" id="SSF103039">
    <property type="entry name" value="CheC-like"/>
    <property type="match status" value="2"/>
</dbReference>
<reference evidence="4 6" key="2">
    <citation type="journal article" date="2012" name="BMC Genomics">
        <title>A comparative genomics perspective on the genetic content of the alkaliphilic haloarchaeon Natrialba magadii ATCC 43099T.</title>
        <authorList>
            <person name="Siddaramappa S."/>
            <person name="Challacombe J.F."/>
            <person name="Decastro R.E."/>
            <person name="Pfeiffer F."/>
            <person name="Sastre D.E."/>
            <person name="Gimenez M.I."/>
            <person name="Paggi R.A."/>
            <person name="Detter J.C."/>
            <person name="Davenport K.W."/>
            <person name="Goodwin L.A."/>
            <person name="Kyrpides N."/>
            <person name="Tapia R."/>
            <person name="Pitluck S."/>
            <person name="Lucas S."/>
            <person name="Woyke T."/>
            <person name="Maupin-Furlow J.A."/>
        </authorList>
    </citation>
    <scope>NUCLEOTIDE SEQUENCE [LARGE SCALE GENOMIC DNA]</scope>
    <source>
        <strain evidence="4">ATCC 43099</strain>
        <strain evidence="6">ATCC 43099 / DSM 3394 / CCM 3739 / CIP 104546 / IAM 13178 / JCM 8861 / NBRC 102185 / NCIMB 2190 / MS3</strain>
    </source>
</reference>
<dbReference type="InterPro" id="IPR050992">
    <property type="entry name" value="CheZ_family_phosphatases"/>
</dbReference>
<accession>D3T0F0</accession>
<dbReference type="PATRIC" id="fig|547559.17.peg.1164"/>
<name>D3T0F0_NATMM</name>
<evidence type="ECO:0000256" key="2">
    <source>
        <dbReference type="ARBA" id="ARBA00022801"/>
    </source>
</evidence>
<dbReference type="InterPro" id="IPR007597">
    <property type="entry name" value="CheC"/>
</dbReference>